<gene>
    <name evidence="3" type="ORF">IWZ03DRAFT_430926</name>
</gene>
<evidence type="ECO:0000256" key="2">
    <source>
        <dbReference type="SAM" id="SignalP"/>
    </source>
</evidence>
<feature type="compositionally biased region" description="Low complexity" evidence="1">
    <location>
        <begin position="137"/>
        <end position="146"/>
    </location>
</feature>
<feature type="signal peptide" evidence="2">
    <location>
        <begin position="1"/>
        <end position="29"/>
    </location>
</feature>
<evidence type="ECO:0000313" key="4">
    <source>
        <dbReference type="Proteomes" id="UP001363622"/>
    </source>
</evidence>
<protein>
    <submittedName>
        <fullName evidence="3">Uncharacterized protein</fullName>
    </submittedName>
</protein>
<dbReference type="EMBL" id="JBBPHU010000010">
    <property type="protein sequence ID" value="KAK7512958.1"/>
    <property type="molecule type" value="Genomic_DNA"/>
</dbReference>
<proteinExistence type="predicted"/>
<sequence length="164" mass="18693">MHPQKRPLTLLILLILLTTLALSPTTTTAHPLRHHSYRHGHVALHPAPHAYTHSHSYKSHEYHKEQHHAHDKSRSMHRRLAATQMEKALAERTRLHAPAVQLPRPHTRTRKILPSFRRVWKWGRGRVVSGISLKKSTTTAHKTAATVNKSGNGNGHGKRDLRET</sequence>
<accession>A0ABR1KFX5</accession>
<feature type="chain" id="PRO_5046380872" evidence="2">
    <location>
        <begin position="30"/>
        <end position="164"/>
    </location>
</feature>
<dbReference type="Proteomes" id="UP001363622">
    <property type="component" value="Unassembled WGS sequence"/>
</dbReference>
<feature type="region of interest" description="Disordered" evidence="1">
    <location>
        <begin position="137"/>
        <end position="164"/>
    </location>
</feature>
<keyword evidence="2" id="KW-0732">Signal</keyword>
<keyword evidence="4" id="KW-1185">Reference proteome</keyword>
<comment type="caution">
    <text evidence="3">The sequence shown here is derived from an EMBL/GenBank/DDBJ whole genome shotgun (WGS) entry which is preliminary data.</text>
</comment>
<organism evidence="3 4">
    <name type="scientific">Phyllosticta citriasiana</name>
    <dbReference type="NCBI Taxonomy" id="595635"/>
    <lineage>
        <taxon>Eukaryota</taxon>
        <taxon>Fungi</taxon>
        <taxon>Dikarya</taxon>
        <taxon>Ascomycota</taxon>
        <taxon>Pezizomycotina</taxon>
        <taxon>Dothideomycetes</taxon>
        <taxon>Dothideomycetes incertae sedis</taxon>
        <taxon>Botryosphaeriales</taxon>
        <taxon>Phyllostictaceae</taxon>
        <taxon>Phyllosticta</taxon>
    </lineage>
</organism>
<evidence type="ECO:0000313" key="3">
    <source>
        <dbReference type="EMBL" id="KAK7512958.1"/>
    </source>
</evidence>
<evidence type="ECO:0000256" key="1">
    <source>
        <dbReference type="SAM" id="MobiDB-lite"/>
    </source>
</evidence>
<reference evidence="3 4" key="1">
    <citation type="submission" date="2024-04" db="EMBL/GenBank/DDBJ databases">
        <title>Phyllosticta paracitricarpa is synonymous to the EU quarantine fungus P. citricarpa based on phylogenomic analyses.</title>
        <authorList>
            <consortium name="Lawrence Berkeley National Laboratory"/>
            <person name="Van Ingen-Buijs V.A."/>
            <person name="Van Westerhoven A.C."/>
            <person name="Haridas S."/>
            <person name="Skiadas P."/>
            <person name="Martin F."/>
            <person name="Groenewald J.Z."/>
            <person name="Crous P.W."/>
            <person name="Seidl M.F."/>
        </authorList>
    </citation>
    <scope>NUCLEOTIDE SEQUENCE [LARGE SCALE GENOMIC DNA]</scope>
    <source>
        <strain evidence="3 4">CBS 123371</strain>
    </source>
</reference>
<name>A0ABR1KFX5_9PEZI</name>